<feature type="coiled-coil region" evidence="1">
    <location>
        <begin position="1"/>
        <end position="28"/>
    </location>
</feature>
<gene>
    <name evidence="3" type="ORF">SK128_004112</name>
</gene>
<proteinExistence type="predicted"/>
<evidence type="ECO:0000313" key="3">
    <source>
        <dbReference type="EMBL" id="KAK7069127.1"/>
    </source>
</evidence>
<evidence type="ECO:0000256" key="1">
    <source>
        <dbReference type="SAM" id="Coils"/>
    </source>
</evidence>
<organism evidence="3 4">
    <name type="scientific">Halocaridina rubra</name>
    <name type="common">Hawaiian red shrimp</name>
    <dbReference type="NCBI Taxonomy" id="373956"/>
    <lineage>
        <taxon>Eukaryota</taxon>
        <taxon>Metazoa</taxon>
        <taxon>Ecdysozoa</taxon>
        <taxon>Arthropoda</taxon>
        <taxon>Crustacea</taxon>
        <taxon>Multicrustacea</taxon>
        <taxon>Malacostraca</taxon>
        <taxon>Eumalacostraca</taxon>
        <taxon>Eucarida</taxon>
        <taxon>Decapoda</taxon>
        <taxon>Pleocyemata</taxon>
        <taxon>Caridea</taxon>
        <taxon>Atyoidea</taxon>
        <taxon>Atyidae</taxon>
        <taxon>Halocaridina</taxon>
    </lineage>
</organism>
<keyword evidence="1" id="KW-0175">Coiled coil</keyword>
<accession>A0AAN9A4E6</accession>
<keyword evidence="4" id="KW-1185">Reference proteome</keyword>
<protein>
    <submittedName>
        <fullName evidence="3">Uncharacterized protein</fullName>
    </submittedName>
</protein>
<dbReference type="Proteomes" id="UP001381693">
    <property type="component" value="Unassembled WGS sequence"/>
</dbReference>
<name>A0AAN9A4E6_HALRR</name>
<feature type="region of interest" description="Disordered" evidence="2">
    <location>
        <begin position="71"/>
        <end position="90"/>
    </location>
</feature>
<comment type="caution">
    <text evidence="3">The sequence shown here is derived from an EMBL/GenBank/DDBJ whole genome shotgun (WGS) entry which is preliminary data.</text>
</comment>
<sequence>MKDLHEVNERVKNKTLELRRERVRLIQEKVKELWGTEIELDSTLRFQDQDLEQIAKAAVSEGDVIRVDGDELDAERAGTPPPLSDEELAPLPSNTVIFGKMYDDYQKQLDDLSKQHQEEMEQFMREQESNTKKINDNLQDKLMARRQRRARMKVEETEKNSSGSIIVILKIS</sequence>
<dbReference type="EMBL" id="JAXCGZ010017016">
    <property type="protein sequence ID" value="KAK7069127.1"/>
    <property type="molecule type" value="Genomic_DNA"/>
</dbReference>
<evidence type="ECO:0000256" key="2">
    <source>
        <dbReference type="SAM" id="MobiDB-lite"/>
    </source>
</evidence>
<reference evidence="3 4" key="1">
    <citation type="submission" date="2023-11" db="EMBL/GenBank/DDBJ databases">
        <title>Halocaridina rubra genome assembly.</title>
        <authorList>
            <person name="Smith C."/>
        </authorList>
    </citation>
    <scope>NUCLEOTIDE SEQUENCE [LARGE SCALE GENOMIC DNA]</scope>
    <source>
        <strain evidence="3">EP-1</strain>
        <tissue evidence="3">Whole</tissue>
    </source>
</reference>
<evidence type="ECO:0000313" key="4">
    <source>
        <dbReference type="Proteomes" id="UP001381693"/>
    </source>
</evidence>
<dbReference type="AlphaFoldDB" id="A0AAN9A4E6"/>